<dbReference type="OrthoDB" id="9814591at2"/>
<evidence type="ECO:0000256" key="3">
    <source>
        <dbReference type="ARBA" id="ARBA00022989"/>
    </source>
</evidence>
<evidence type="ECO:0000256" key="7">
    <source>
        <dbReference type="HAMAP-Rule" id="MF_02065"/>
    </source>
</evidence>
<comment type="catalytic activity">
    <reaction evidence="7">
        <text>a peptidoglycan chain = a peptidoglycan chain with N-acetyl-1,6-anhydromuramyl-[peptide] at the reducing end + a peptidoglycan chain with N-acetylglucosamine at the non-reducing end.</text>
        <dbReference type="EC" id="4.2.2.29"/>
    </reaction>
</comment>
<dbReference type="Gene3D" id="3.30.160.60">
    <property type="entry name" value="Classic Zinc Finger"/>
    <property type="match status" value="1"/>
</dbReference>
<dbReference type="EMBL" id="NEXX01000002">
    <property type="protein sequence ID" value="OUY07697.1"/>
    <property type="molecule type" value="Genomic_DNA"/>
</dbReference>
<evidence type="ECO:0000256" key="4">
    <source>
        <dbReference type="ARBA" id="ARBA00023136"/>
    </source>
</evidence>
<dbReference type="RefSeq" id="WP_087620244.1">
    <property type="nucleotide sequence ID" value="NZ_NEXX01000002.1"/>
</dbReference>
<evidence type="ECO:0000256" key="6">
    <source>
        <dbReference type="ARBA" id="ARBA00023316"/>
    </source>
</evidence>
<dbReference type="Pfam" id="PF02618">
    <property type="entry name" value="YceG"/>
    <property type="match status" value="1"/>
</dbReference>
<keyword evidence="1 7" id="KW-1003">Cell membrane</keyword>
<comment type="function">
    <text evidence="7">Functions as a peptidoglycan terminase that cleaves nascent peptidoglycan strands endolytically to terminate their elongation.</text>
</comment>
<dbReference type="Gene3D" id="3.30.1490.480">
    <property type="entry name" value="Endolytic murein transglycosylase"/>
    <property type="match status" value="1"/>
</dbReference>
<gene>
    <name evidence="7" type="primary">mltG</name>
    <name evidence="8" type="ORF">CAP51_08145</name>
</gene>
<sequence length="357" mass="40666">MAKSKKTGAKKSKTFAQKRRFKKLLFIIVLISIVVVTWVLSQSLFKHYPVNNKVQLLSIDKGETYSAFIQRLADQEKVKFPIVLKLYQKIFIHDSLKAGVYQIHQGMSVRQVLVMLSDANNAQMNRIAVIEGTTFKQLKNKLKADSNVKNTVLDLSDAEIMKSIGAEYSHPEGLFAPNTYFFAKGETDLNILKELYQRQIKALDQAWANRAKDLPYHNKYEALIMASIVEKETALEEERRQVSGVFVRRLQTGMRLQTDPTVIYGMGDKYQGNIRREDLRAATPYNTYTMHGLPPTPIALPSERSIEAALHPDQSKNVYFVATGNGGHKFSETLEQHNQAVREYLAVLQQKRQINSN</sequence>
<keyword evidence="7" id="KW-0997">Cell inner membrane</keyword>
<keyword evidence="2 7" id="KW-0812">Transmembrane</keyword>
<comment type="similarity">
    <text evidence="7">Belongs to the transglycosylase MltG family.</text>
</comment>
<dbReference type="FunFam" id="3.30.160.60:FF:000242">
    <property type="entry name" value="Endolytic murein transglycosylase"/>
    <property type="match status" value="1"/>
</dbReference>
<keyword evidence="5 7" id="KW-0456">Lyase</keyword>
<dbReference type="HAMAP" id="MF_02065">
    <property type="entry name" value="MltG"/>
    <property type="match status" value="1"/>
</dbReference>
<dbReference type="PANTHER" id="PTHR30518:SF2">
    <property type="entry name" value="ENDOLYTIC MUREIN TRANSGLYCOSYLASE"/>
    <property type="match status" value="1"/>
</dbReference>
<dbReference type="GO" id="GO:0008932">
    <property type="term" value="F:lytic endotransglycosylase activity"/>
    <property type="evidence" value="ECO:0007669"/>
    <property type="project" value="UniProtKB-UniRule"/>
</dbReference>
<dbReference type="InterPro" id="IPR003770">
    <property type="entry name" value="MLTG-like"/>
</dbReference>
<comment type="caution">
    <text evidence="8">The sequence shown here is derived from an EMBL/GenBank/DDBJ whole genome shotgun (WGS) entry which is preliminary data.</text>
</comment>
<keyword evidence="3 7" id="KW-1133">Transmembrane helix</keyword>
<dbReference type="Proteomes" id="UP000196536">
    <property type="component" value="Unassembled WGS sequence"/>
</dbReference>
<feature type="site" description="Important for catalytic activity" evidence="7">
    <location>
        <position position="232"/>
    </location>
</feature>
<evidence type="ECO:0000313" key="9">
    <source>
        <dbReference type="Proteomes" id="UP000196536"/>
    </source>
</evidence>
<keyword evidence="9" id="KW-1185">Reference proteome</keyword>
<dbReference type="PANTHER" id="PTHR30518">
    <property type="entry name" value="ENDOLYTIC MUREIN TRANSGLYCOSYLASE"/>
    <property type="match status" value="1"/>
</dbReference>
<evidence type="ECO:0000256" key="1">
    <source>
        <dbReference type="ARBA" id="ARBA00022475"/>
    </source>
</evidence>
<organism evidence="8 9">
    <name type="scientific">Acinetobacter populi</name>
    <dbReference type="NCBI Taxonomy" id="1582270"/>
    <lineage>
        <taxon>Bacteria</taxon>
        <taxon>Pseudomonadati</taxon>
        <taxon>Pseudomonadota</taxon>
        <taxon>Gammaproteobacteria</taxon>
        <taxon>Moraxellales</taxon>
        <taxon>Moraxellaceae</taxon>
        <taxon>Acinetobacter</taxon>
    </lineage>
</organism>
<protein>
    <recommendedName>
        <fullName evidence="7">Endolytic murein transglycosylase</fullName>
        <ecNumber evidence="7">4.2.2.29</ecNumber>
    </recommendedName>
    <alternativeName>
        <fullName evidence="7">Peptidoglycan lytic transglycosylase</fullName>
    </alternativeName>
    <alternativeName>
        <fullName evidence="7">Peptidoglycan polymerization terminase</fullName>
    </alternativeName>
</protein>
<dbReference type="GO" id="GO:0071555">
    <property type="term" value="P:cell wall organization"/>
    <property type="evidence" value="ECO:0007669"/>
    <property type="project" value="UniProtKB-KW"/>
</dbReference>
<evidence type="ECO:0000256" key="5">
    <source>
        <dbReference type="ARBA" id="ARBA00023239"/>
    </source>
</evidence>
<keyword evidence="6 7" id="KW-0961">Cell wall biogenesis/degradation</keyword>
<proteinExistence type="inferred from homology"/>
<keyword evidence="4 7" id="KW-0472">Membrane</keyword>
<dbReference type="NCBIfam" id="TIGR00247">
    <property type="entry name" value="endolytic transglycosylase MltG"/>
    <property type="match status" value="1"/>
</dbReference>
<dbReference type="GO" id="GO:0009252">
    <property type="term" value="P:peptidoglycan biosynthetic process"/>
    <property type="evidence" value="ECO:0007669"/>
    <property type="project" value="UniProtKB-UniRule"/>
</dbReference>
<accession>A0A1Z9YZU0</accession>
<dbReference type="EC" id="4.2.2.29" evidence="7"/>
<reference evidence="8 9" key="1">
    <citation type="submission" date="2017-05" db="EMBL/GenBank/DDBJ databases">
        <title>Acinetobacter populi ANC 5415 (= PBJ7), whole genome shotgun sequencing project.</title>
        <authorList>
            <person name="Nemec A."/>
            <person name="Radolfova-Krizova L."/>
        </authorList>
    </citation>
    <scope>NUCLEOTIDE SEQUENCE [LARGE SCALE GENOMIC DNA]</scope>
    <source>
        <strain evidence="8 9">PBJ7</strain>
    </source>
</reference>
<name>A0A1Z9YZU0_9GAMM</name>
<dbReference type="CDD" id="cd08010">
    <property type="entry name" value="MltG_like"/>
    <property type="match status" value="1"/>
</dbReference>
<dbReference type="AlphaFoldDB" id="A0A1Z9YZU0"/>
<evidence type="ECO:0000256" key="2">
    <source>
        <dbReference type="ARBA" id="ARBA00022692"/>
    </source>
</evidence>
<dbReference type="GO" id="GO:0005886">
    <property type="term" value="C:plasma membrane"/>
    <property type="evidence" value="ECO:0007669"/>
    <property type="project" value="UniProtKB-UniRule"/>
</dbReference>
<evidence type="ECO:0000313" key="8">
    <source>
        <dbReference type="EMBL" id="OUY07697.1"/>
    </source>
</evidence>